<dbReference type="AlphaFoldDB" id="A0A915CP39"/>
<accession>A0A915CP39</accession>
<protein>
    <submittedName>
        <fullName evidence="2">Uncharacterized protein</fullName>
    </submittedName>
</protein>
<dbReference type="Proteomes" id="UP000887574">
    <property type="component" value="Unplaced"/>
</dbReference>
<organism evidence="1 2">
    <name type="scientific">Ditylenchus dipsaci</name>
    <dbReference type="NCBI Taxonomy" id="166011"/>
    <lineage>
        <taxon>Eukaryota</taxon>
        <taxon>Metazoa</taxon>
        <taxon>Ecdysozoa</taxon>
        <taxon>Nematoda</taxon>
        <taxon>Chromadorea</taxon>
        <taxon>Rhabditida</taxon>
        <taxon>Tylenchina</taxon>
        <taxon>Tylenchomorpha</taxon>
        <taxon>Sphaerularioidea</taxon>
        <taxon>Anguinidae</taxon>
        <taxon>Anguininae</taxon>
        <taxon>Ditylenchus</taxon>
    </lineage>
</organism>
<sequence>MPEFQSNQPHEMNTTRADHYAESRLYMRFLQILPRSLNCGSSTMILMIYSLAYALLADHVSRTSKI</sequence>
<keyword evidence="1" id="KW-1185">Reference proteome</keyword>
<evidence type="ECO:0000313" key="2">
    <source>
        <dbReference type="WBParaSite" id="jg11044"/>
    </source>
</evidence>
<evidence type="ECO:0000313" key="1">
    <source>
        <dbReference type="Proteomes" id="UP000887574"/>
    </source>
</evidence>
<reference evidence="2" key="1">
    <citation type="submission" date="2022-11" db="UniProtKB">
        <authorList>
            <consortium name="WormBaseParasite"/>
        </authorList>
    </citation>
    <scope>IDENTIFICATION</scope>
</reference>
<dbReference type="WBParaSite" id="jg11044">
    <property type="protein sequence ID" value="jg11044"/>
    <property type="gene ID" value="jg11044"/>
</dbReference>
<name>A0A915CP39_9BILA</name>
<proteinExistence type="predicted"/>